<dbReference type="AlphaFoldDB" id="A0AAV7T6Z8"/>
<feature type="compositionally biased region" description="Polar residues" evidence="1">
    <location>
        <begin position="165"/>
        <end position="181"/>
    </location>
</feature>
<evidence type="ECO:0000256" key="1">
    <source>
        <dbReference type="SAM" id="MobiDB-lite"/>
    </source>
</evidence>
<accession>A0AAV7T6Z8</accession>
<dbReference type="EMBL" id="JANPWB010000007">
    <property type="protein sequence ID" value="KAJ1171698.1"/>
    <property type="molecule type" value="Genomic_DNA"/>
</dbReference>
<proteinExistence type="predicted"/>
<name>A0AAV7T6Z8_PLEWA</name>
<dbReference type="Proteomes" id="UP001066276">
    <property type="component" value="Chromosome 4_1"/>
</dbReference>
<feature type="region of interest" description="Disordered" evidence="1">
    <location>
        <begin position="149"/>
        <end position="187"/>
    </location>
</feature>
<reference evidence="2" key="1">
    <citation type="journal article" date="2022" name="bioRxiv">
        <title>Sequencing and chromosome-scale assembly of the giantPleurodeles waltlgenome.</title>
        <authorList>
            <person name="Brown T."/>
            <person name="Elewa A."/>
            <person name="Iarovenko S."/>
            <person name="Subramanian E."/>
            <person name="Araus A.J."/>
            <person name="Petzold A."/>
            <person name="Susuki M."/>
            <person name="Suzuki K.-i.T."/>
            <person name="Hayashi T."/>
            <person name="Toyoda A."/>
            <person name="Oliveira C."/>
            <person name="Osipova E."/>
            <person name="Leigh N.D."/>
            <person name="Simon A."/>
            <person name="Yun M.H."/>
        </authorList>
    </citation>
    <scope>NUCLEOTIDE SEQUENCE</scope>
    <source>
        <strain evidence="2">20211129_DDA</strain>
        <tissue evidence="2">Liver</tissue>
    </source>
</reference>
<comment type="caution">
    <text evidence="2">The sequence shown here is derived from an EMBL/GenBank/DDBJ whole genome shotgun (WGS) entry which is preliminary data.</text>
</comment>
<evidence type="ECO:0000313" key="2">
    <source>
        <dbReference type="EMBL" id="KAJ1171698.1"/>
    </source>
</evidence>
<sequence length="187" mass="20100">MPDPSTVLAAGGSAVLIVPSHPSPFLGLHSVQDVPMAGYPVSPLLSRLRVCPVSYATLLFASDATAVAAADLSGPRPPGRCHPASLPGPLHTSNPDYVGPYWCVQRRYQVSHAPSRCHGVPLGRLHATASILSDPDDLECPYAAPEARRRRPRWLPPRSPRVQCQVPQVTDSRSRSHTWGSPAQLLD</sequence>
<evidence type="ECO:0000313" key="3">
    <source>
        <dbReference type="Proteomes" id="UP001066276"/>
    </source>
</evidence>
<keyword evidence="3" id="KW-1185">Reference proteome</keyword>
<organism evidence="2 3">
    <name type="scientific">Pleurodeles waltl</name>
    <name type="common">Iberian ribbed newt</name>
    <dbReference type="NCBI Taxonomy" id="8319"/>
    <lineage>
        <taxon>Eukaryota</taxon>
        <taxon>Metazoa</taxon>
        <taxon>Chordata</taxon>
        <taxon>Craniata</taxon>
        <taxon>Vertebrata</taxon>
        <taxon>Euteleostomi</taxon>
        <taxon>Amphibia</taxon>
        <taxon>Batrachia</taxon>
        <taxon>Caudata</taxon>
        <taxon>Salamandroidea</taxon>
        <taxon>Salamandridae</taxon>
        <taxon>Pleurodelinae</taxon>
        <taxon>Pleurodeles</taxon>
    </lineage>
</organism>
<gene>
    <name evidence="2" type="ORF">NDU88_003556</name>
</gene>
<protein>
    <submittedName>
        <fullName evidence="2">Uncharacterized protein</fullName>
    </submittedName>
</protein>